<organism evidence="1 2">
    <name type="scientific">Nonomuraea corallina</name>
    <dbReference type="NCBI Taxonomy" id="2989783"/>
    <lineage>
        <taxon>Bacteria</taxon>
        <taxon>Bacillati</taxon>
        <taxon>Actinomycetota</taxon>
        <taxon>Actinomycetes</taxon>
        <taxon>Streptosporangiales</taxon>
        <taxon>Streptosporangiaceae</taxon>
        <taxon>Nonomuraea</taxon>
    </lineage>
</organism>
<dbReference type="RefSeq" id="WP_270155346.1">
    <property type="nucleotide sequence ID" value="NZ_JAPNNL010000045.1"/>
</dbReference>
<evidence type="ECO:0000313" key="1">
    <source>
        <dbReference type="EMBL" id="MDA0634532.1"/>
    </source>
</evidence>
<comment type="caution">
    <text evidence="1">The sequence shown here is derived from an EMBL/GenBank/DDBJ whole genome shotgun (WGS) entry which is preliminary data.</text>
</comment>
<dbReference type="InterPro" id="IPR023198">
    <property type="entry name" value="PGP-like_dom2"/>
</dbReference>
<dbReference type="InterPro" id="IPR041492">
    <property type="entry name" value="HAD_2"/>
</dbReference>
<dbReference type="InterPro" id="IPR036412">
    <property type="entry name" value="HAD-like_sf"/>
</dbReference>
<gene>
    <name evidence="1" type="ORF">OUY22_13995</name>
</gene>
<dbReference type="Gene3D" id="1.10.150.240">
    <property type="entry name" value="Putative phosphatase, domain 2"/>
    <property type="match status" value="1"/>
</dbReference>
<dbReference type="SFLD" id="SFLDG01129">
    <property type="entry name" value="C1.5:_HAD__Beta-PGM__Phosphata"/>
    <property type="match status" value="1"/>
</dbReference>
<proteinExistence type="predicted"/>
<dbReference type="Pfam" id="PF13419">
    <property type="entry name" value="HAD_2"/>
    <property type="match status" value="1"/>
</dbReference>
<dbReference type="SFLD" id="SFLDS00003">
    <property type="entry name" value="Haloacid_Dehalogenase"/>
    <property type="match status" value="1"/>
</dbReference>
<sequence length="210" mass="22273">MTVRAVVFDLDGTLVDTMAAAPQAYAATVRSLGGPRVSPGQIVETWHIGPTPTVLRHFLGRDITDDDLSCFYDHLTSSVTGVRPFPGVVPMLDTLTRKGYGLSVVTAATRRAALCTLNATRLESYFPVLICGDEVSRPKPHPEGLLRACLLLGADPTDAIYVGDSEVDLHCAVAARVPGVLAGWGGSAVRARTVARHPHDVVHVVNAAGR</sequence>
<dbReference type="Gene3D" id="3.40.50.1000">
    <property type="entry name" value="HAD superfamily/HAD-like"/>
    <property type="match status" value="1"/>
</dbReference>
<dbReference type="InterPro" id="IPR050155">
    <property type="entry name" value="HAD-like_hydrolase_sf"/>
</dbReference>
<name>A0ABT4SBJ2_9ACTN</name>
<dbReference type="EMBL" id="JAPNNL010000045">
    <property type="protein sequence ID" value="MDA0634532.1"/>
    <property type="molecule type" value="Genomic_DNA"/>
</dbReference>
<dbReference type="NCBIfam" id="TIGR01549">
    <property type="entry name" value="HAD-SF-IA-v1"/>
    <property type="match status" value="1"/>
</dbReference>
<dbReference type="Proteomes" id="UP001144036">
    <property type="component" value="Unassembled WGS sequence"/>
</dbReference>
<dbReference type="InterPro" id="IPR023214">
    <property type="entry name" value="HAD_sf"/>
</dbReference>
<keyword evidence="1" id="KW-0378">Hydrolase</keyword>
<reference evidence="1" key="1">
    <citation type="submission" date="2022-11" db="EMBL/GenBank/DDBJ databases">
        <title>Nonomuraea corallina sp. nov., a new species of the genus Nonomuraea isolated from sea side sediment in Thai sea.</title>
        <authorList>
            <person name="Ngamcharungchit C."/>
            <person name="Matsumoto A."/>
            <person name="Suriyachadkun C."/>
            <person name="Panbangred W."/>
            <person name="Inahashi Y."/>
            <person name="Intra B."/>
        </authorList>
    </citation>
    <scope>NUCLEOTIDE SEQUENCE</scope>
    <source>
        <strain evidence="1">MCN248</strain>
    </source>
</reference>
<dbReference type="GO" id="GO:0016787">
    <property type="term" value="F:hydrolase activity"/>
    <property type="evidence" value="ECO:0007669"/>
    <property type="project" value="UniProtKB-KW"/>
</dbReference>
<dbReference type="PRINTS" id="PR00413">
    <property type="entry name" value="HADHALOGNASE"/>
</dbReference>
<dbReference type="PANTHER" id="PTHR43434:SF1">
    <property type="entry name" value="PHOSPHOGLYCOLATE PHOSPHATASE"/>
    <property type="match status" value="1"/>
</dbReference>
<accession>A0ABT4SBJ2</accession>
<dbReference type="PANTHER" id="PTHR43434">
    <property type="entry name" value="PHOSPHOGLYCOLATE PHOSPHATASE"/>
    <property type="match status" value="1"/>
</dbReference>
<dbReference type="InterPro" id="IPR006439">
    <property type="entry name" value="HAD-SF_hydro_IA"/>
</dbReference>
<protein>
    <submittedName>
        <fullName evidence="1">HAD family hydrolase</fullName>
    </submittedName>
</protein>
<evidence type="ECO:0000313" key="2">
    <source>
        <dbReference type="Proteomes" id="UP001144036"/>
    </source>
</evidence>
<dbReference type="SUPFAM" id="SSF56784">
    <property type="entry name" value="HAD-like"/>
    <property type="match status" value="1"/>
</dbReference>
<keyword evidence="2" id="KW-1185">Reference proteome</keyword>